<organism evidence="4 5">
    <name type="scientific">Octadecabacter temperatus</name>
    <dbReference type="NCBI Taxonomy" id="1458307"/>
    <lineage>
        <taxon>Bacteria</taxon>
        <taxon>Pseudomonadati</taxon>
        <taxon>Pseudomonadota</taxon>
        <taxon>Alphaproteobacteria</taxon>
        <taxon>Rhodobacterales</taxon>
        <taxon>Roseobacteraceae</taxon>
        <taxon>Octadecabacter</taxon>
    </lineage>
</organism>
<dbReference type="STRING" id="1458307.OSB_26430"/>
<protein>
    <submittedName>
        <fullName evidence="4">Glucose--fructose oxidoreductase</fullName>
        <ecNumber evidence="4">1.1.99.28</ecNumber>
    </submittedName>
</protein>
<evidence type="ECO:0000313" key="5">
    <source>
        <dbReference type="Proteomes" id="UP000067444"/>
    </source>
</evidence>
<evidence type="ECO:0000256" key="1">
    <source>
        <dbReference type="ARBA" id="ARBA00023002"/>
    </source>
</evidence>
<dbReference type="Pfam" id="PF01408">
    <property type="entry name" value="GFO_IDH_MocA"/>
    <property type="match status" value="1"/>
</dbReference>
<dbReference type="PANTHER" id="PTHR43818:SF11">
    <property type="entry name" value="BCDNA.GH03377"/>
    <property type="match status" value="1"/>
</dbReference>
<dbReference type="EC" id="1.1.99.28" evidence="4"/>
<dbReference type="InterPro" id="IPR055170">
    <property type="entry name" value="GFO_IDH_MocA-like_dom"/>
</dbReference>
<dbReference type="KEGG" id="otm:OSB_26430"/>
<evidence type="ECO:0000313" key="4">
    <source>
        <dbReference type="EMBL" id="AKS47170.1"/>
    </source>
</evidence>
<dbReference type="InterPro" id="IPR000683">
    <property type="entry name" value="Gfo/Idh/MocA-like_OxRdtase_N"/>
</dbReference>
<dbReference type="Proteomes" id="UP000067444">
    <property type="component" value="Chromosome"/>
</dbReference>
<feature type="domain" description="Gfo/Idh/MocA-like oxidoreductase N-terminal" evidence="2">
    <location>
        <begin position="14"/>
        <end position="139"/>
    </location>
</feature>
<evidence type="ECO:0000259" key="2">
    <source>
        <dbReference type="Pfam" id="PF01408"/>
    </source>
</evidence>
<dbReference type="InterPro" id="IPR050463">
    <property type="entry name" value="Gfo/Idh/MocA_oxidrdct_glycsds"/>
</dbReference>
<dbReference type="GO" id="GO:0047061">
    <property type="term" value="F:glucose-fructose oxidoreductase activity"/>
    <property type="evidence" value="ECO:0007669"/>
    <property type="project" value="UniProtKB-EC"/>
</dbReference>
<sequence>MRFLWEKEKVSEIGIGLIGGGYMGKAHSVAYAAVAGVFDTALRPVLEVICASSTASAERYRAAYGFKRGTDDWRSVIADESVGAIVIASPQSTHREIAEAAFALGKPVFCEKPLGASLEDSRAMLAAAEAAGAIHMTGFNYIRTPASQFARQLIAEGRIGAVTWFRGEHTEDFLADETLPATWRTTGAANGTMGDLAPHMINAARALIGPIVSLNATAETVHANRPGGTVDNDDQAQMMCRFENGAQGHLFFSRIATGRKMGYAYEIHGTKGAIRFDQEDQNALHLYTMDGPEAERGFRKILTGPAHPDYLPFCQGPGHGTGYQDQIIIEAHDFLRAIHEQRNIWPTFAEGMEVNRVVAAALASSRTGAWVDIKNF</sequence>
<feature type="domain" description="GFO/IDH/MocA-like oxidoreductase" evidence="3">
    <location>
        <begin position="149"/>
        <end position="275"/>
    </location>
</feature>
<dbReference type="Gene3D" id="3.40.50.720">
    <property type="entry name" value="NAD(P)-binding Rossmann-like Domain"/>
    <property type="match status" value="1"/>
</dbReference>
<dbReference type="PANTHER" id="PTHR43818">
    <property type="entry name" value="BCDNA.GH03377"/>
    <property type="match status" value="1"/>
</dbReference>
<evidence type="ECO:0000259" key="3">
    <source>
        <dbReference type="Pfam" id="PF22725"/>
    </source>
</evidence>
<dbReference type="SUPFAM" id="SSF51735">
    <property type="entry name" value="NAD(P)-binding Rossmann-fold domains"/>
    <property type="match status" value="1"/>
</dbReference>
<keyword evidence="1 4" id="KW-0560">Oxidoreductase</keyword>
<dbReference type="SUPFAM" id="SSF55347">
    <property type="entry name" value="Glyceraldehyde-3-phosphate dehydrogenase-like, C-terminal domain"/>
    <property type="match status" value="1"/>
</dbReference>
<dbReference type="InterPro" id="IPR036291">
    <property type="entry name" value="NAD(P)-bd_dom_sf"/>
</dbReference>
<dbReference type="EMBL" id="CP012160">
    <property type="protein sequence ID" value="AKS47170.1"/>
    <property type="molecule type" value="Genomic_DNA"/>
</dbReference>
<dbReference type="PATRIC" id="fig|1458307.3.peg.2676"/>
<reference evidence="4 5" key="1">
    <citation type="journal article" date="2015" name="Genome Announc.">
        <title>Closed Genome Sequence of Octadecabacter temperatus SB1, the First Mesophilic Species of the Genus Octadecabacter.</title>
        <authorList>
            <person name="Voget S."/>
            <person name="Billerbeck S."/>
            <person name="Simon M."/>
            <person name="Daniel R."/>
        </authorList>
    </citation>
    <scope>NUCLEOTIDE SEQUENCE [LARGE SCALE GENOMIC DNA]</scope>
    <source>
        <strain evidence="4 5">SB1</strain>
    </source>
</reference>
<dbReference type="GO" id="GO:0000166">
    <property type="term" value="F:nucleotide binding"/>
    <property type="evidence" value="ECO:0007669"/>
    <property type="project" value="InterPro"/>
</dbReference>
<dbReference type="AlphaFoldDB" id="A0A0K0Y8C4"/>
<gene>
    <name evidence="4" type="primary">gfo_4</name>
    <name evidence="4" type="ORF">OSB_26430</name>
</gene>
<accession>A0A0K0Y8C4</accession>
<name>A0A0K0Y8C4_9RHOB</name>
<keyword evidence="5" id="KW-1185">Reference proteome</keyword>
<dbReference type="Pfam" id="PF22725">
    <property type="entry name" value="GFO_IDH_MocA_C3"/>
    <property type="match status" value="1"/>
</dbReference>
<dbReference type="Gene3D" id="3.30.360.10">
    <property type="entry name" value="Dihydrodipicolinate Reductase, domain 2"/>
    <property type="match status" value="1"/>
</dbReference>
<proteinExistence type="predicted"/>